<feature type="compositionally biased region" description="Basic and acidic residues" evidence="6">
    <location>
        <begin position="138"/>
        <end position="151"/>
    </location>
</feature>
<comment type="subcellular location">
    <subcellularLocation>
        <location evidence="1">Nucleus</location>
    </subcellularLocation>
</comment>
<dbReference type="STRING" id="103827.A0A158RCK5"/>
<keyword evidence="4" id="KW-0804">Transcription</keyword>
<dbReference type="InterPro" id="IPR008676">
    <property type="entry name" value="MRG"/>
</dbReference>
<accession>A0A158RCK5</accession>
<dbReference type="WBParaSite" id="TCLT_0000789901-mRNA-1">
    <property type="protein sequence ID" value="TCLT_0000789901-mRNA-1"/>
    <property type="gene ID" value="TCLT_0000789901"/>
</dbReference>
<evidence type="ECO:0000256" key="4">
    <source>
        <dbReference type="ARBA" id="ARBA00023163"/>
    </source>
</evidence>
<dbReference type="GO" id="GO:0035267">
    <property type="term" value="C:NuA4 histone acetyltransferase complex"/>
    <property type="evidence" value="ECO:0007669"/>
    <property type="project" value="TreeGrafter"/>
</dbReference>
<dbReference type="Gene3D" id="2.30.30.140">
    <property type="match status" value="1"/>
</dbReference>
<dbReference type="PROSITE" id="PS51640">
    <property type="entry name" value="MRG"/>
    <property type="match status" value="1"/>
</dbReference>
<keyword evidence="3" id="KW-0805">Transcription regulation</keyword>
<gene>
    <name evidence="8" type="ORF">TCLT_LOCUS7888</name>
</gene>
<dbReference type="Gene3D" id="1.10.274.30">
    <property type="entry name" value="MRG domain"/>
    <property type="match status" value="1"/>
</dbReference>
<keyword evidence="5" id="KW-0539">Nucleus</keyword>
<evidence type="ECO:0000256" key="2">
    <source>
        <dbReference type="ARBA" id="ARBA00022853"/>
    </source>
</evidence>
<evidence type="ECO:0000256" key="5">
    <source>
        <dbReference type="ARBA" id="ARBA00023242"/>
    </source>
</evidence>
<protein>
    <submittedName>
        <fullName evidence="10">MRG domain-containing protein</fullName>
    </submittedName>
</protein>
<evidence type="ECO:0000256" key="1">
    <source>
        <dbReference type="ARBA" id="ARBA00004123"/>
    </source>
</evidence>
<dbReference type="OMA" id="ASEYYGF"/>
<dbReference type="GO" id="GO:0006325">
    <property type="term" value="P:chromatin organization"/>
    <property type="evidence" value="ECO:0007669"/>
    <property type="project" value="UniProtKB-KW"/>
</dbReference>
<dbReference type="GO" id="GO:0006355">
    <property type="term" value="P:regulation of DNA-templated transcription"/>
    <property type="evidence" value="ECO:0007669"/>
    <property type="project" value="InterPro"/>
</dbReference>
<dbReference type="OrthoDB" id="124855at2759"/>
<evidence type="ECO:0000259" key="7">
    <source>
        <dbReference type="SMART" id="SM00298"/>
    </source>
</evidence>
<dbReference type="Pfam" id="PF05712">
    <property type="entry name" value="MRG"/>
    <property type="match status" value="1"/>
</dbReference>
<evidence type="ECO:0000256" key="6">
    <source>
        <dbReference type="SAM" id="MobiDB-lite"/>
    </source>
</evidence>
<keyword evidence="9" id="KW-1185">Reference proteome</keyword>
<proteinExistence type="predicted"/>
<reference evidence="10" key="1">
    <citation type="submission" date="2016-04" db="UniProtKB">
        <authorList>
            <consortium name="WormBaseParasite"/>
        </authorList>
    </citation>
    <scope>IDENTIFICATION</scope>
</reference>
<dbReference type="EMBL" id="UYYF01004556">
    <property type="protein sequence ID" value="VDN05391.1"/>
    <property type="molecule type" value="Genomic_DNA"/>
</dbReference>
<evidence type="ECO:0000313" key="10">
    <source>
        <dbReference type="WBParaSite" id="TCLT_0000789901-mRNA-1"/>
    </source>
</evidence>
<dbReference type="SMART" id="SM00298">
    <property type="entry name" value="CHROMO"/>
    <property type="match status" value="1"/>
</dbReference>
<reference evidence="8 9" key="2">
    <citation type="submission" date="2018-11" db="EMBL/GenBank/DDBJ databases">
        <authorList>
            <consortium name="Pathogen Informatics"/>
        </authorList>
    </citation>
    <scope>NUCLEOTIDE SEQUENCE [LARGE SCALE GENOMIC DNA]</scope>
</reference>
<dbReference type="SUPFAM" id="SSF54160">
    <property type="entry name" value="Chromo domain-like"/>
    <property type="match status" value="1"/>
</dbReference>
<dbReference type="GO" id="GO:0005634">
    <property type="term" value="C:nucleus"/>
    <property type="evidence" value="ECO:0007669"/>
    <property type="project" value="UniProtKB-SubCell"/>
</dbReference>
<evidence type="ECO:0000256" key="3">
    <source>
        <dbReference type="ARBA" id="ARBA00023015"/>
    </source>
</evidence>
<feature type="region of interest" description="Disordered" evidence="6">
    <location>
        <begin position="176"/>
        <end position="200"/>
    </location>
</feature>
<feature type="region of interest" description="Disordered" evidence="6">
    <location>
        <begin position="103"/>
        <end position="161"/>
    </location>
</feature>
<name>A0A158RCK5_THECL</name>
<dbReference type="Proteomes" id="UP000276776">
    <property type="component" value="Unassembled WGS sequence"/>
</dbReference>
<dbReference type="PANTHER" id="PTHR10880">
    <property type="entry name" value="MORTALITY FACTOR 4-LIKE PROTEIN"/>
    <property type="match status" value="1"/>
</dbReference>
<feature type="domain" description="Chromo" evidence="7">
    <location>
        <begin position="44"/>
        <end position="98"/>
    </location>
</feature>
<organism evidence="10">
    <name type="scientific">Thelazia callipaeda</name>
    <name type="common">Oriental eyeworm</name>
    <name type="synonym">Parasitic nematode</name>
    <dbReference type="NCBI Taxonomy" id="103827"/>
    <lineage>
        <taxon>Eukaryota</taxon>
        <taxon>Metazoa</taxon>
        <taxon>Ecdysozoa</taxon>
        <taxon>Nematoda</taxon>
        <taxon>Chromadorea</taxon>
        <taxon>Rhabditida</taxon>
        <taxon>Spirurina</taxon>
        <taxon>Spiruromorpha</taxon>
        <taxon>Thelazioidea</taxon>
        <taxon>Thelaziidae</taxon>
        <taxon>Thelazia</taxon>
    </lineage>
</organism>
<dbReference type="PANTHER" id="PTHR10880:SF48">
    <property type="entry name" value="MORTALITY FACTOR 4 LIKE 2"/>
    <property type="match status" value="1"/>
</dbReference>
<evidence type="ECO:0000313" key="8">
    <source>
        <dbReference type="EMBL" id="VDN05391.1"/>
    </source>
</evidence>
<dbReference type="InterPro" id="IPR016197">
    <property type="entry name" value="Chromo-like_dom_sf"/>
</dbReference>
<feature type="compositionally biased region" description="Low complexity" evidence="6">
    <location>
        <begin position="125"/>
        <end position="137"/>
    </location>
</feature>
<dbReference type="AlphaFoldDB" id="A0A158RCK5"/>
<dbReference type="InterPro" id="IPR053820">
    <property type="entry name" value="MSL3_chromo-like"/>
</dbReference>
<dbReference type="InterPro" id="IPR000953">
    <property type="entry name" value="Chromo/chromo_shadow_dom"/>
</dbReference>
<sequence>METEASSSTGSVTSVNDEIESKIAPVAPYEVNSMILCSHTDNLFYEAKIIAVKVQTNGEYMYTVHYQGWSKRYDENIPHSRTPSRFRPFTPENIELAKMEMKEAKAALSPRKKKPPRTELRRGCSSTHLSDSSSNTSRPDKFSVRQSKKQETEDEVSVPDKLKALLENDRNLVESKSKLPRLHGRSTVSQVMQEKKEEIGRNRNQDEFTFPYFLPTTINPFEYVIYVRKLDTVCAEVRIHKGRARYWRSVVAALDECVDNLKSFFDLVLMSDVLYPNEKLRHKDLTEGDCEIVELDSLSNFLNEPRGLYASEYYGFIYLLRLLVKFPQIIEYMPCDKDSKNILSAFVQSFIRYLGNNSEKFFDPELDYEPISEDYKQRLLQQNYSISKSSDDV</sequence>
<dbReference type="Pfam" id="PF22732">
    <property type="entry name" value="MSL3_chromo-like"/>
    <property type="match status" value="1"/>
</dbReference>
<keyword evidence="2" id="KW-0156">Chromatin regulator</keyword>
<evidence type="ECO:0000313" key="9">
    <source>
        <dbReference type="Proteomes" id="UP000276776"/>
    </source>
</evidence>
<dbReference type="InterPro" id="IPR026541">
    <property type="entry name" value="MRG_dom"/>
</dbReference>
<dbReference type="InterPro" id="IPR038217">
    <property type="entry name" value="MRG_C_sf"/>
</dbReference>